<accession>A0A1W6NZH9</accession>
<dbReference type="Proteomes" id="UP000242447">
    <property type="component" value="Chromosome"/>
</dbReference>
<keyword evidence="6 9" id="KW-1133">Transmembrane helix</keyword>
<name>A0A1W6NZH9_9RHOB</name>
<dbReference type="SUPFAM" id="SSF82866">
    <property type="entry name" value="Multidrug efflux transporter AcrB transmembrane domain"/>
    <property type="match status" value="1"/>
</dbReference>
<dbReference type="RefSeq" id="WP_085786087.1">
    <property type="nucleotide sequence ID" value="NZ_CP019937.1"/>
</dbReference>
<evidence type="ECO:0000313" key="13">
    <source>
        <dbReference type="EMBL" id="ARO14553.1"/>
    </source>
</evidence>
<keyword evidence="4 9" id="KW-0812">Transmembrane</keyword>
<dbReference type="GO" id="GO:0065002">
    <property type="term" value="P:intracellular protein transmembrane transport"/>
    <property type="evidence" value="ECO:0007669"/>
    <property type="project" value="UniProtKB-UniRule"/>
</dbReference>
<gene>
    <name evidence="9 13" type="primary">secD</name>
    <name evidence="13" type="ORF">BVG79_01207</name>
</gene>
<protein>
    <recommendedName>
        <fullName evidence="9">Protein translocase subunit SecD</fullName>
    </recommendedName>
</protein>
<dbReference type="InterPro" id="IPR055344">
    <property type="entry name" value="SecD_SecF_C_bact"/>
</dbReference>
<dbReference type="GO" id="GO:0005886">
    <property type="term" value="C:plasma membrane"/>
    <property type="evidence" value="ECO:0007669"/>
    <property type="project" value="UniProtKB-SubCell"/>
</dbReference>
<comment type="similarity">
    <text evidence="9">Belongs to the SecD/SecF family. SecD subfamily.</text>
</comment>
<dbReference type="AlphaFoldDB" id="A0A1W6NZH9"/>
<dbReference type="Gene3D" id="3.30.1360.200">
    <property type="match status" value="1"/>
</dbReference>
<comment type="function">
    <text evidence="9">Part of the Sec protein translocase complex. Interacts with the SecYEG preprotein conducting channel. SecDF uses the proton motive force (PMF) to complete protein translocation after the ATP-dependent function of SecA.</text>
</comment>
<evidence type="ECO:0000259" key="12">
    <source>
        <dbReference type="Pfam" id="PF22599"/>
    </source>
</evidence>
<dbReference type="PANTHER" id="PTHR30081">
    <property type="entry name" value="PROTEIN-EXPORT MEMBRANE PROTEIN SEC"/>
    <property type="match status" value="1"/>
</dbReference>
<dbReference type="Gene3D" id="3.30.70.3400">
    <property type="match status" value="1"/>
</dbReference>
<feature type="domain" description="SecDF P1 head subdomain" evidence="12">
    <location>
        <begin position="258"/>
        <end position="370"/>
    </location>
</feature>
<evidence type="ECO:0000313" key="14">
    <source>
        <dbReference type="Proteomes" id="UP000242447"/>
    </source>
</evidence>
<evidence type="ECO:0000256" key="8">
    <source>
        <dbReference type="ARBA" id="ARBA00023136"/>
    </source>
</evidence>
<dbReference type="GO" id="GO:0043952">
    <property type="term" value="P:protein transport by the Sec complex"/>
    <property type="evidence" value="ECO:0007669"/>
    <property type="project" value="UniProtKB-UniRule"/>
</dbReference>
<evidence type="ECO:0000256" key="5">
    <source>
        <dbReference type="ARBA" id="ARBA00022927"/>
    </source>
</evidence>
<dbReference type="PANTHER" id="PTHR30081:SF1">
    <property type="entry name" value="PROTEIN TRANSLOCASE SUBUNIT SECD"/>
    <property type="match status" value="1"/>
</dbReference>
<evidence type="ECO:0000256" key="2">
    <source>
        <dbReference type="ARBA" id="ARBA00022448"/>
    </source>
</evidence>
<dbReference type="GO" id="GO:0015450">
    <property type="term" value="F:protein-transporting ATPase activity"/>
    <property type="evidence" value="ECO:0007669"/>
    <property type="project" value="InterPro"/>
</dbReference>
<dbReference type="EMBL" id="CP019937">
    <property type="protein sequence ID" value="ARO14553.1"/>
    <property type="molecule type" value="Genomic_DNA"/>
</dbReference>
<keyword evidence="2 9" id="KW-0813">Transport</keyword>
<keyword evidence="8 9" id="KW-0472">Membrane</keyword>
<keyword evidence="14" id="KW-1185">Reference proteome</keyword>
<dbReference type="Pfam" id="PF02355">
    <property type="entry name" value="SecD_SecF_C"/>
    <property type="match status" value="1"/>
</dbReference>
<dbReference type="NCBIfam" id="TIGR01129">
    <property type="entry name" value="secD"/>
    <property type="match status" value="1"/>
</dbReference>
<dbReference type="Gene3D" id="1.20.1640.10">
    <property type="entry name" value="Multidrug efflux transporter AcrB transmembrane domain"/>
    <property type="match status" value="1"/>
</dbReference>
<keyword evidence="5 9" id="KW-0653">Protein transport</keyword>
<dbReference type="HAMAP" id="MF_01463_B">
    <property type="entry name" value="SecD_B"/>
    <property type="match status" value="1"/>
</dbReference>
<dbReference type="FunFam" id="1.20.1640.10:FF:000004">
    <property type="entry name" value="Protein translocase subunit SecD"/>
    <property type="match status" value="1"/>
</dbReference>
<evidence type="ECO:0000259" key="11">
    <source>
        <dbReference type="Pfam" id="PF21760"/>
    </source>
</evidence>
<comment type="caution">
    <text evidence="9">Lacks conserved residue(s) required for the propagation of feature annotation.</text>
</comment>
<dbReference type="Pfam" id="PF21760">
    <property type="entry name" value="SecD_1st"/>
    <property type="match status" value="1"/>
</dbReference>
<evidence type="ECO:0000256" key="3">
    <source>
        <dbReference type="ARBA" id="ARBA00022475"/>
    </source>
</evidence>
<feature type="transmembrane region" description="Helical" evidence="9">
    <location>
        <begin position="488"/>
        <end position="510"/>
    </location>
</feature>
<evidence type="ECO:0000256" key="4">
    <source>
        <dbReference type="ARBA" id="ARBA00022692"/>
    </source>
</evidence>
<dbReference type="STRING" id="92947.BVG79_01207"/>
<evidence type="ECO:0000256" key="1">
    <source>
        <dbReference type="ARBA" id="ARBA00004651"/>
    </source>
</evidence>
<evidence type="ECO:0000259" key="10">
    <source>
        <dbReference type="Pfam" id="PF02355"/>
    </source>
</evidence>
<dbReference type="NCBIfam" id="TIGR00916">
    <property type="entry name" value="2A0604s01"/>
    <property type="match status" value="1"/>
</dbReference>
<keyword evidence="3 9" id="KW-1003">Cell membrane</keyword>
<evidence type="ECO:0000256" key="7">
    <source>
        <dbReference type="ARBA" id="ARBA00023010"/>
    </source>
</evidence>
<proteinExistence type="inferred from homology"/>
<organism evidence="13 14">
    <name type="scientific">Ketogulonicigenium robustum</name>
    <dbReference type="NCBI Taxonomy" id="92947"/>
    <lineage>
        <taxon>Bacteria</taxon>
        <taxon>Pseudomonadati</taxon>
        <taxon>Pseudomonadota</taxon>
        <taxon>Alphaproteobacteria</taxon>
        <taxon>Rhodobacterales</taxon>
        <taxon>Roseobacteraceae</taxon>
        <taxon>Ketogulonicigenium</taxon>
    </lineage>
</organism>
<feature type="transmembrane region" description="Helical" evidence="9">
    <location>
        <begin position="395"/>
        <end position="414"/>
    </location>
</feature>
<dbReference type="InterPro" id="IPR022813">
    <property type="entry name" value="SecD/SecF_arch_bac"/>
</dbReference>
<feature type="domain" description="Protein translocase subunit SecDF P1" evidence="11">
    <location>
        <begin position="185"/>
        <end position="242"/>
    </location>
</feature>
<feature type="domain" description="Protein export membrane protein SecD/SecF C-terminal" evidence="10">
    <location>
        <begin position="371"/>
        <end position="543"/>
    </location>
</feature>
<reference evidence="13 14" key="1">
    <citation type="submission" date="2017-02" db="EMBL/GenBank/DDBJ databases">
        <title>Ketogulonicigenium robustum SPU B003 Genome sequencing and assembly.</title>
        <authorList>
            <person name="Li Y."/>
            <person name="Liu L."/>
            <person name="Wang C."/>
            <person name="Zhang M."/>
            <person name="Zhang T."/>
            <person name="Zhang Y."/>
        </authorList>
    </citation>
    <scope>NUCLEOTIDE SEQUENCE [LARGE SCALE GENOMIC DNA]</scope>
    <source>
        <strain evidence="13 14">SPU_B003</strain>
    </source>
</reference>
<dbReference type="KEGG" id="kro:BVG79_01207"/>
<comment type="subunit">
    <text evidence="9">Forms a complex with SecF. Part of the essential Sec protein translocation apparatus which comprises SecA, SecYEG and auxiliary proteins SecDF-YajC and YidC.</text>
</comment>
<comment type="subcellular location">
    <subcellularLocation>
        <location evidence="1 9">Cell membrane</location>
        <topology evidence="1 9">Multi-pass membrane protein</topology>
    </subcellularLocation>
</comment>
<dbReference type="GO" id="GO:0006605">
    <property type="term" value="P:protein targeting"/>
    <property type="evidence" value="ECO:0007669"/>
    <property type="project" value="UniProtKB-UniRule"/>
</dbReference>
<evidence type="ECO:0000256" key="9">
    <source>
        <dbReference type="HAMAP-Rule" id="MF_01463"/>
    </source>
</evidence>
<feature type="transmembrane region" description="Helical" evidence="9">
    <location>
        <begin position="421"/>
        <end position="440"/>
    </location>
</feature>
<dbReference type="InterPro" id="IPR054384">
    <property type="entry name" value="SecDF_P1_head"/>
</dbReference>
<feature type="transmembrane region" description="Helical" evidence="9">
    <location>
        <begin position="516"/>
        <end position="540"/>
    </location>
</feature>
<sequence>MQIPLWRRILTWLVVILGVMAAVPNAFYTRVEQANDARSQISSGVSNDELQKAASAWPSWMPSALVSLGLDLRGGAHLLAEVQLSQVYAERVDAMWPQVRDLLAGERDRLGFVQRVEGGDPSVLRVRISNADQAARAVELVRTLAQPVSSLTSIGASDLDVRADNGVVSISLSEAERAATDERTMRQSLEIIRRRVDEVGTREPTIIRQGTDRILVQVPGVGSAQEVKDLIGATARLTFQNVVGTTGDPNAVVTPDQEVLPDRDQPGLYYILDRQEIVSGEQLVDSQPSFDQNGRPVVSFRFNPTGARAFGEHTAQHVGSLFAIVLDHEVISAPQIREPIPGGSGSISGTFNVEQTTNLAVLLRAGALPADLTFLEERTIGPELGQDSIDAGVRAAVIAGILVMGYMVLSYGLFFGMVANVALVLNVTMMLGLLSVIGATLTLPGIAGIVLTMGMAVDANVLIFERMREEIARGKAPRRVFELGYEKALSAITDSNITSLMIAVILYVIGTGAVRGFAVTLGLGILTSLFTAVFVTRLILVHWFELRKPKKLEL</sequence>
<dbReference type="InterPro" id="IPR048631">
    <property type="entry name" value="SecD_1st"/>
</dbReference>
<keyword evidence="7 9" id="KW-0811">Translocation</keyword>
<dbReference type="InterPro" id="IPR048634">
    <property type="entry name" value="SecD_SecF_C"/>
</dbReference>
<dbReference type="InterPro" id="IPR005791">
    <property type="entry name" value="SecD"/>
</dbReference>
<dbReference type="Pfam" id="PF22599">
    <property type="entry name" value="SecDF_P1_head"/>
    <property type="match status" value="1"/>
</dbReference>
<dbReference type="OrthoDB" id="9805019at2"/>
<evidence type="ECO:0000256" key="6">
    <source>
        <dbReference type="ARBA" id="ARBA00022989"/>
    </source>
</evidence>